<reference evidence="1" key="1">
    <citation type="submission" date="2021-10" db="EMBL/GenBank/DDBJ databases">
        <title>Tropical sea cucumber genome reveals ecological adaptation and Cuvierian tubules defense mechanism.</title>
        <authorList>
            <person name="Chen T."/>
        </authorList>
    </citation>
    <scope>NUCLEOTIDE SEQUENCE</scope>
    <source>
        <strain evidence="1">Nanhai2018</strain>
        <tissue evidence="1">Muscle</tissue>
    </source>
</reference>
<name>A0A9Q0Y8Z2_HOLLE</name>
<dbReference type="AlphaFoldDB" id="A0A9Q0Y8Z2"/>
<proteinExistence type="predicted"/>
<evidence type="ECO:0000313" key="2">
    <source>
        <dbReference type="Proteomes" id="UP001152320"/>
    </source>
</evidence>
<accession>A0A9Q0Y8Z2</accession>
<protein>
    <submittedName>
        <fullName evidence="1">Uncharacterized protein</fullName>
    </submittedName>
</protein>
<comment type="caution">
    <text evidence="1">The sequence shown here is derived from an EMBL/GenBank/DDBJ whole genome shotgun (WGS) entry which is preliminary data.</text>
</comment>
<organism evidence="1 2">
    <name type="scientific">Holothuria leucospilota</name>
    <name type="common">Black long sea cucumber</name>
    <name type="synonym">Mertensiothuria leucospilota</name>
    <dbReference type="NCBI Taxonomy" id="206669"/>
    <lineage>
        <taxon>Eukaryota</taxon>
        <taxon>Metazoa</taxon>
        <taxon>Echinodermata</taxon>
        <taxon>Eleutherozoa</taxon>
        <taxon>Echinozoa</taxon>
        <taxon>Holothuroidea</taxon>
        <taxon>Aspidochirotacea</taxon>
        <taxon>Aspidochirotida</taxon>
        <taxon>Holothuriidae</taxon>
        <taxon>Holothuria</taxon>
    </lineage>
</organism>
<dbReference type="Proteomes" id="UP001152320">
    <property type="component" value="Unassembled WGS sequence"/>
</dbReference>
<gene>
    <name evidence="1" type="ORF">HOLleu_44236</name>
</gene>
<evidence type="ECO:0000313" key="1">
    <source>
        <dbReference type="EMBL" id="KAJ8018008.1"/>
    </source>
</evidence>
<sequence length="97" mass="11401">MHPGFRLVSIYSYCIKFKMSEVQNISSEFGETHLWQMIAVTVYCRAVLRGQFKLGKRGWVGKFLCSVLYIEWKILLHEHTALEKQKKDQVHFASRPP</sequence>
<dbReference type="EMBL" id="JAIZAY010000725">
    <property type="protein sequence ID" value="KAJ8018008.1"/>
    <property type="molecule type" value="Genomic_DNA"/>
</dbReference>
<keyword evidence="2" id="KW-1185">Reference proteome</keyword>